<proteinExistence type="predicted"/>
<gene>
    <name evidence="1" type="ORF">KPL71_001236</name>
</gene>
<reference evidence="2" key="1">
    <citation type="journal article" date="2023" name="Hortic. Res.">
        <title>A chromosome-level phased genome enabling allele-level studies in sweet orange: a case study on citrus Huanglongbing tolerance.</title>
        <authorList>
            <person name="Wu B."/>
            <person name="Yu Q."/>
            <person name="Deng Z."/>
            <person name="Duan Y."/>
            <person name="Luo F."/>
            <person name="Gmitter F. Jr."/>
        </authorList>
    </citation>
    <scope>NUCLEOTIDE SEQUENCE [LARGE SCALE GENOMIC DNA]</scope>
    <source>
        <strain evidence="2">cv. Valencia</strain>
    </source>
</reference>
<evidence type="ECO:0000313" key="2">
    <source>
        <dbReference type="Proteomes" id="UP000829398"/>
    </source>
</evidence>
<sequence>MCNGDFRDKSPEHALNYLDYIAENAQRWDTVGSYESSSKPQSSPFGGGMHNLGENHDFQAKFESLARKFKALELKKNDHVKSVQNISCYVCDSTDHSTQDCPTLPALREKTISKLTFALTMHEERKFPTQPEPNPKSRQHPQMGNSGNQNMSQVKSVITLCGGKVVKKYIVDPHETSKDSISENREESVEPLTHEEITNSPPIPQFPQALIKPKKSKHSPEIYKVFKQIKVNIPLLNVIKHVSSYAKFLKDLCTVKRKHKVQKRAFLAEHVSSILSTNSPLKYKDPGCSTISCTIGDHKIEHALLDLGASVNLLPYSVYQQLNLGELKPTSTTLLLADRSIKVPNGIIEDVLVQVDKFIYLVDFIVLKTELITNECKQIPVILGRPFLSTANALINCKNELMNLSFGNMTLELNVFNMCKQPHHQEDDDNENEEIDLIEPIIEEHIQDENFTNSAEIYFAGSFKSSKKLDCDTANICPTLDSMQVSTGDDDQSNFEDTIQPEEPNEEEAPELELMPLQEELKYAYLGKQQTYQLVISS</sequence>
<name>A0ACB8NW14_CITSI</name>
<comment type="caution">
    <text evidence="1">The sequence shown here is derived from an EMBL/GenBank/DDBJ whole genome shotgun (WGS) entry which is preliminary data.</text>
</comment>
<accession>A0ACB8NW14</accession>
<evidence type="ECO:0000313" key="1">
    <source>
        <dbReference type="EMBL" id="KAH9802028.1"/>
    </source>
</evidence>
<protein>
    <submittedName>
        <fullName evidence="1">Uncharacterized protein</fullName>
    </submittedName>
</protein>
<keyword evidence="2" id="KW-1185">Reference proteome</keyword>
<organism evidence="1 2">
    <name type="scientific">Citrus sinensis</name>
    <name type="common">Sweet orange</name>
    <name type="synonym">Citrus aurantium var. sinensis</name>
    <dbReference type="NCBI Taxonomy" id="2711"/>
    <lineage>
        <taxon>Eukaryota</taxon>
        <taxon>Viridiplantae</taxon>
        <taxon>Streptophyta</taxon>
        <taxon>Embryophyta</taxon>
        <taxon>Tracheophyta</taxon>
        <taxon>Spermatophyta</taxon>
        <taxon>Magnoliopsida</taxon>
        <taxon>eudicotyledons</taxon>
        <taxon>Gunneridae</taxon>
        <taxon>Pentapetalae</taxon>
        <taxon>rosids</taxon>
        <taxon>malvids</taxon>
        <taxon>Sapindales</taxon>
        <taxon>Rutaceae</taxon>
        <taxon>Aurantioideae</taxon>
        <taxon>Citrus</taxon>
    </lineage>
</organism>
<dbReference type="Proteomes" id="UP000829398">
    <property type="component" value="Chromosome 1"/>
</dbReference>
<dbReference type="EMBL" id="CM039170">
    <property type="protein sequence ID" value="KAH9802028.1"/>
    <property type="molecule type" value="Genomic_DNA"/>
</dbReference>